<dbReference type="PANTHER" id="PTHR46018">
    <property type="entry name" value="ZINC PHOSPHODIESTERASE ELAC PROTEIN 1"/>
    <property type="match status" value="1"/>
</dbReference>
<comment type="similarity">
    <text evidence="8">Belongs to the RNase Z family.</text>
</comment>
<dbReference type="EMBL" id="FRCF01000002">
    <property type="protein sequence ID" value="SHL53270.1"/>
    <property type="molecule type" value="Genomic_DNA"/>
</dbReference>
<dbReference type="STRING" id="1123231.SAMN02745189_00422"/>
<dbReference type="AlphaFoldDB" id="A0A1M7BE31"/>
<dbReference type="OrthoDB" id="9800940at2"/>
<keyword evidence="10" id="KW-1185">Reference proteome</keyword>
<protein>
    <recommendedName>
        <fullName evidence="8">Ribonuclease Z</fullName>
        <shortName evidence="8">RNase Z</shortName>
        <ecNumber evidence="8">3.1.26.11</ecNumber>
    </recommendedName>
    <alternativeName>
        <fullName evidence="8">tRNA 3 endonuclease</fullName>
    </alternativeName>
    <alternativeName>
        <fullName evidence="8">tRNase Z</fullName>
    </alternativeName>
</protein>
<dbReference type="HAMAP" id="MF_01818">
    <property type="entry name" value="RNase_Z_BN"/>
    <property type="match status" value="1"/>
</dbReference>
<feature type="binding site" evidence="8">
    <location>
        <position position="67"/>
    </location>
    <ligand>
        <name>Zn(2+)</name>
        <dbReference type="ChEBI" id="CHEBI:29105"/>
        <label>2</label>
        <note>catalytic</note>
    </ligand>
</feature>
<evidence type="ECO:0000256" key="3">
    <source>
        <dbReference type="ARBA" id="ARBA00022722"/>
    </source>
</evidence>
<comment type="function">
    <text evidence="8">Zinc phosphodiesterase, which displays some tRNA 3'-processing endonuclease activity. Probably involved in tRNA maturation, by removing a 3'-trailer from precursor tRNA.</text>
</comment>
<dbReference type="SUPFAM" id="SSF56281">
    <property type="entry name" value="Metallo-hydrolase/oxidoreductase"/>
    <property type="match status" value="1"/>
</dbReference>
<reference evidence="9 10" key="1">
    <citation type="submission" date="2016-11" db="EMBL/GenBank/DDBJ databases">
        <authorList>
            <person name="Jaros S."/>
            <person name="Januszkiewicz K."/>
            <person name="Wedrychowicz H."/>
        </authorList>
    </citation>
    <scope>NUCLEOTIDE SEQUENCE [LARGE SCALE GENOMIC DNA]</scope>
    <source>
        <strain evidence="9 10">DSM 16010</strain>
    </source>
</reference>
<proteinExistence type="inferred from homology"/>
<dbReference type="RefSeq" id="WP_072707807.1">
    <property type="nucleotide sequence ID" value="NZ_FRCF01000002.1"/>
</dbReference>
<keyword evidence="3 8" id="KW-0540">Nuclease</keyword>
<organism evidence="9 10">
    <name type="scientific">Lacicoccus alkaliphilus DSM 16010</name>
    <dbReference type="NCBI Taxonomy" id="1123231"/>
    <lineage>
        <taxon>Bacteria</taxon>
        <taxon>Bacillati</taxon>
        <taxon>Bacillota</taxon>
        <taxon>Bacilli</taxon>
        <taxon>Bacillales</taxon>
        <taxon>Salinicoccaceae</taxon>
        <taxon>Lacicoccus</taxon>
    </lineage>
</organism>
<dbReference type="InterPro" id="IPR013471">
    <property type="entry name" value="RNase_Z/BN"/>
</dbReference>
<feature type="binding site" evidence="8">
    <location>
        <position position="141"/>
    </location>
    <ligand>
        <name>Zn(2+)</name>
        <dbReference type="ChEBI" id="CHEBI:29105"/>
        <label>1</label>
        <note>catalytic</note>
    </ligand>
</feature>
<keyword evidence="2 8" id="KW-0819">tRNA processing</keyword>
<dbReference type="InterPro" id="IPR036866">
    <property type="entry name" value="RibonucZ/Hydroxyglut_hydro"/>
</dbReference>
<sequence length="311" mass="35048">MQFTVLGSGAGLPSKKRHTQSYILDAVDETNQYILIDAGEALQHRILHTSIKPSKVRSIFITHLHGDHIYGLPGFLSSRAHQGGEDLPLTIYGPKGLANWLDITFEISGSRLNYPLSIVEVGHKDCIEIDNFKVHVRLLDHNIDSFLYVFKENDKTGALDPDKLKGIGIEPGPLYAEIKKADVFEFNGETYRTSDFTGPDITGRKISVHGDTRVMAEPEYLSLIDRSDVIVHEATYLDGEQEKAHRYFHSEITSVLDNLKNIDYGALLITHLSNRYEDGFLNELAKELPSGVHLTHDFFEHPILRNSQENK</sequence>
<feature type="binding site" evidence="8">
    <location>
        <position position="211"/>
    </location>
    <ligand>
        <name>Zn(2+)</name>
        <dbReference type="ChEBI" id="CHEBI:29105"/>
        <label>1</label>
        <note>catalytic</note>
    </ligand>
</feature>
<evidence type="ECO:0000313" key="10">
    <source>
        <dbReference type="Proteomes" id="UP000184206"/>
    </source>
</evidence>
<comment type="catalytic activity">
    <reaction evidence="8">
        <text>Endonucleolytic cleavage of RNA, removing extra 3' nucleotides from tRNA precursor, generating 3' termini of tRNAs. A 3'-hydroxy group is left at the tRNA terminus and a 5'-phosphoryl group is left at the trailer molecule.</text>
        <dbReference type="EC" id="3.1.26.11"/>
    </reaction>
</comment>
<feature type="binding site" evidence="8">
    <location>
        <position position="63"/>
    </location>
    <ligand>
        <name>Zn(2+)</name>
        <dbReference type="ChEBI" id="CHEBI:29105"/>
        <label>1</label>
        <note>catalytic</note>
    </ligand>
</feature>
<dbReference type="Proteomes" id="UP000184206">
    <property type="component" value="Unassembled WGS sequence"/>
</dbReference>
<feature type="binding site" evidence="8">
    <location>
        <position position="68"/>
    </location>
    <ligand>
        <name>Zn(2+)</name>
        <dbReference type="ChEBI" id="CHEBI:29105"/>
        <label>2</label>
        <note>catalytic</note>
    </ligand>
</feature>
<dbReference type="Gene3D" id="3.60.15.10">
    <property type="entry name" value="Ribonuclease Z/Hydroxyacylglutathione hydrolase-like"/>
    <property type="match status" value="1"/>
</dbReference>
<evidence type="ECO:0000256" key="2">
    <source>
        <dbReference type="ARBA" id="ARBA00022694"/>
    </source>
</evidence>
<dbReference type="Pfam" id="PF23023">
    <property type="entry name" value="Anti-Pycsar_Apyc1"/>
    <property type="match status" value="1"/>
</dbReference>
<comment type="cofactor">
    <cofactor evidence="8">
        <name>Zn(2+)</name>
        <dbReference type="ChEBI" id="CHEBI:29105"/>
    </cofactor>
    <text evidence="8">Binds 2 Zn(2+) ions.</text>
</comment>
<dbReference type="GO" id="GO:0008270">
    <property type="term" value="F:zinc ion binding"/>
    <property type="evidence" value="ECO:0007669"/>
    <property type="project" value="UniProtKB-UniRule"/>
</dbReference>
<dbReference type="EC" id="3.1.26.11" evidence="8"/>
<evidence type="ECO:0000256" key="1">
    <source>
        <dbReference type="ARBA" id="ARBA00011738"/>
    </source>
</evidence>
<feature type="binding site" evidence="8">
    <location>
        <position position="211"/>
    </location>
    <ligand>
        <name>Zn(2+)</name>
        <dbReference type="ChEBI" id="CHEBI:29105"/>
        <label>2</label>
        <note>catalytic</note>
    </ligand>
</feature>
<feature type="binding site" evidence="8">
    <location>
        <position position="271"/>
    </location>
    <ligand>
        <name>Zn(2+)</name>
        <dbReference type="ChEBI" id="CHEBI:29105"/>
        <label>2</label>
        <note>catalytic</note>
    </ligand>
</feature>
<dbReference type="CDD" id="cd07717">
    <property type="entry name" value="RNaseZ_ZiPD-like_MBL-fold"/>
    <property type="match status" value="1"/>
</dbReference>
<evidence type="ECO:0000256" key="5">
    <source>
        <dbReference type="ARBA" id="ARBA00022759"/>
    </source>
</evidence>
<evidence type="ECO:0000256" key="8">
    <source>
        <dbReference type="HAMAP-Rule" id="MF_01818"/>
    </source>
</evidence>
<feature type="active site" description="Proton acceptor" evidence="8">
    <location>
        <position position="67"/>
    </location>
</feature>
<dbReference type="GO" id="GO:0042781">
    <property type="term" value="F:3'-tRNA processing endoribonuclease activity"/>
    <property type="evidence" value="ECO:0007669"/>
    <property type="project" value="UniProtKB-UniRule"/>
</dbReference>
<keyword evidence="7 8" id="KW-0862">Zinc</keyword>
<feature type="binding site" evidence="8">
    <location>
        <position position="65"/>
    </location>
    <ligand>
        <name>Zn(2+)</name>
        <dbReference type="ChEBI" id="CHEBI:29105"/>
        <label>1</label>
        <note>catalytic</note>
    </ligand>
</feature>
<keyword evidence="4 8" id="KW-0479">Metal-binding</keyword>
<evidence type="ECO:0000313" key="9">
    <source>
        <dbReference type="EMBL" id="SHL53270.1"/>
    </source>
</evidence>
<accession>A0A1M7BE31</accession>
<name>A0A1M7BE31_9BACL</name>
<evidence type="ECO:0000256" key="6">
    <source>
        <dbReference type="ARBA" id="ARBA00022801"/>
    </source>
</evidence>
<keyword evidence="6 8" id="KW-0378">Hydrolase</keyword>
<comment type="subunit">
    <text evidence="1 8">Homodimer.</text>
</comment>
<evidence type="ECO:0000256" key="4">
    <source>
        <dbReference type="ARBA" id="ARBA00022723"/>
    </source>
</evidence>
<keyword evidence="5 8" id="KW-0255">Endonuclease</keyword>
<dbReference type="PANTHER" id="PTHR46018:SF2">
    <property type="entry name" value="ZINC PHOSPHODIESTERASE ELAC PROTEIN 1"/>
    <property type="match status" value="1"/>
</dbReference>
<evidence type="ECO:0000256" key="7">
    <source>
        <dbReference type="ARBA" id="ARBA00022833"/>
    </source>
</evidence>
<gene>
    <name evidence="8" type="primary">rnz</name>
    <name evidence="9" type="ORF">SAMN02745189_00422</name>
</gene>